<proteinExistence type="predicted"/>
<accession>A0A210PSQ6</accession>
<dbReference type="Proteomes" id="UP000242188">
    <property type="component" value="Unassembled WGS sequence"/>
</dbReference>
<evidence type="ECO:0000313" key="2">
    <source>
        <dbReference type="EMBL" id="OWF39537.1"/>
    </source>
</evidence>
<dbReference type="OrthoDB" id="415358at2759"/>
<organism evidence="2 3">
    <name type="scientific">Mizuhopecten yessoensis</name>
    <name type="common">Japanese scallop</name>
    <name type="synonym">Patinopecten yessoensis</name>
    <dbReference type="NCBI Taxonomy" id="6573"/>
    <lineage>
        <taxon>Eukaryota</taxon>
        <taxon>Metazoa</taxon>
        <taxon>Spiralia</taxon>
        <taxon>Lophotrochozoa</taxon>
        <taxon>Mollusca</taxon>
        <taxon>Bivalvia</taxon>
        <taxon>Autobranchia</taxon>
        <taxon>Pteriomorphia</taxon>
        <taxon>Pectinida</taxon>
        <taxon>Pectinoidea</taxon>
        <taxon>Pectinidae</taxon>
        <taxon>Mizuhopecten</taxon>
    </lineage>
</organism>
<keyword evidence="2" id="KW-0489">Methyltransferase</keyword>
<dbReference type="GO" id="GO:0032259">
    <property type="term" value="P:methylation"/>
    <property type="evidence" value="ECO:0007669"/>
    <property type="project" value="UniProtKB-KW"/>
</dbReference>
<sequence length="435" mass="50252">MKKNSTMGLSTFLLVVFTACNTFLPIYGKVGFPKSMGMDHQFPPTITRPVGGIPIGHLRPLGFQRNPSGKVMNTLEMPHAHAFNIKYIKSNKPVVIREAMKHQPILKEWENDAYLENKYGKLNVTVTVKKERRAHEYQWMTMKKFLMDYTYEDWYLSTIIPPEMAKELPVPGCMRCGTYRKRLQEAELWMSSGGTASMLHSHEDHTLHCVLFGRKDFIVIEAEHRKHFNYKEKYHNAGAGYSPLDMDFINMFQNSNIAKTPWTYSTLSPGDCLFLPAGYMHQVRSYGRGMSYTVLFAPSLEFDSSDCRLPVAKKDDKPSIPSLADVDFVWTSRNGDRVLDADKMSPTMLTHILDMLIRDKDKLHKEQFEHFYLDALQKAYNYPPAKTAFEILTGNPGKKFITRTEIRNLKLEQLQRLCILYNDAFLEPTFNKEEL</sequence>
<dbReference type="PROSITE" id="PS51184">
    <property type="entry name" value="JMJC"/>
    <property type="match status" value="1"/>
</dbReference>
<evidence type="ECO:0000259" key="1">
    <source>
        <dbReference type="PROSITE" id="PS51184"/>
    </source>
</evidence>
<dbReference type="InterPro" id="IPR003347">
    <property type="entry name" value="JmjC_dom"/>
</dbReference>
<dbReference type="GO" id="GO:0008168">
    <property type="term" value="F:methyltransferase activity"/>
    <property type="evidence" value="ECO:0007669"/>
    <property type="project" value="UniProtKB-KW"/>
</dbReference>
<feature type="domain" description="JmjC" evidence="1">
    <location>
        <begin position="149"/>
        <end position="313"/>
    </location>
</feature>
<reference evidence="2 3" key="1">
    <citation type="journal article" date="2017" name="Nat. Ecol. Evol.">
        <title>Scallop genome provides insights into evolution of bilaterian karyotype and development.</title>
        <authorList>
            <person name="Wang S."/>
            <person name="Zhang J."/>
            <person name="Jiao W."/>
            <person name="Li J."/>
            <person name="Xun X."/>
            <person name="Sun Y."/>
            <person name="Guo X."/>
            <person name="Huan P."/>
            <person name="Dong B."/>
            <person name="Zhang L."/>
            <person name="Hu X."/>
            <person name="Sun X."/>
            <person name="Wang J."/>
            <person name="Zhao C."/>
            <person name="Wang Y."/>
            <person name="Wang D."/>
            <person name="Huang X."/>
            <person name="Wang R."/>
            <person name="Lv J."/>
            <person name="Li Y."/>
            <person name="Zhang Z."/>
            <person name="Liu B."/>
            <person name="Lu W."/>
            <person name="Hui Y."/>
            <person name="Liang J."/>
            <person name="Zhou Z."/>
            <person name="Hou R."/>
            <person name="Li X."/>
            <person name="Liu Y."/>
            <person name="Li H."/>
            <person name="Ning X."/>
            <person name="Lin Y."/>
            <person name="Zhao L."/>
            <person name="Xing Q."/>
            <person name="Dou J."/>
            <person name="Li Y."/>
            <person name="Mao J."/>
            <person name="Guo H."/>
            <person name="Dou H."/>
            <person name="Li T."/>
            <person name="Mu C."/>
            <person name="Jiang W."/>
            <person name="Fu Q."/>
            <person name="Fu X."/>
            <person name="Miao Y."/>
            <person name="Liu J."/>
            <person name="Yu Q."/>
            <person name="Li R."/>
            <person name="Liao H."/>
            <person name="Li X."/>
            <person name="Kong Y."/>
            <person name="Jiang Z."/>
            <person name="Chourrout D."/>
            <person name="Li R."/>
            <person name="Bao Z."/>
        </authorList>
    </citation>
    <scope>NUCLEOTIDE SEQUENCE [LARGE SCALE GENOMIC DNA]</scope>
    <source>
        <strain evidence="2 3">PY_sf001</strain>
    </source>
</reference>
<keyword evidence="3" id="KW-1185">Reference proteome</keyword>
<evidence type="ECO:0000313" key="3">
    <source>
        <dbReference type="Proteomes" id="UP000242188"/>
    </source>
</evidence>
<comment type="caution">
    <text evidence="2">The sequence shown here is derived from an EMBL/GenBank/DDBJ whole genome shotgun (WGS) entry which is preliminary data.</text>
</comment>
<dbReference type="InterPro" id="IPR041667">
    <property type="entry name" value="Cupin_8"/>
</dbReference>
<name>A0A210PSQ6_MIZYE</name>
<dbReference type="Pfam" id="PF13621">
    <property type="entry name" value="Cupin_8"/>
    <property type="match status" value="1"/>
</dbReference>
<dbReference type="SUPFAM" id="SSF51197">
    <property type="entry name" value="Clavaminate synthase-like"/>
    <property type="match status" value="1"/>
</dbReference>
<dbReference type="EMBL" id="NEDP02005522">
    <property type="protein sequence ID" value="OWF39537.1"/>
    <property type="molecule type" value="Genomic_DNA"/>
</dbReference>
<gene>
    <name evidence="2" type="ORF">KP79_PYT23305</name>
</gene>
<keyword evidence="2" id="KW-0808">Transferase</keyword>
<dbReference type="PANTHER" id="PTHR12461">
    <property type="entry name" value="HYPOXIA-INDUCIBLE FACTOR 1 ALPHA INHIBITOR-RELATED"/>
    <property type="match status" value="1"/>
</dbReference>
<protein>
    <submittedName>
        <fullName evidence="2">Lysine-specific demethylase 8</fullName>
    </submittedName>
</protein>
<dbReference type="PANTHER" id="PTHR12461:SF53">
    <property type="entry name" value="JMJC DOMAIN-CONTAINING PROTEIN"/>
    <property type="match status" value="1"/>
</dbReference>
<dbReference type="Gene3D" id="2.60.120.650">
    <property type="entry name" value="Cupin"/>
    <property type="match status" value="1"/>
</dbReference>
<dbReference type="PROSITE" id="PS51257">
    <property type="entry name" value="PROKAR_LIPOPROTEIN"/>
    <property type="match status" value="1"/>
</dbReference>
<dbReference type="STRING" id="6573.A0A210PSQ6"/>
<dbReference type="AlphaFoldDB" id="A0A210PSQ6"/>